<evidence type="ECO:0000256" key="13">
    <source>
        <dbReference type="SAM" id="MobiDB-lite"/>
    </source>
</evidence>
<feature type="domain" description="DNA-directed DNA polymerase family B multifunctional" evidence="14">
    <location>
        <begin position="813"/>
        <end position="1243"/>
    </location>
</feature>
<evidence type="ECO:0000256" key="5">
    <source>
        <dbReference type="ARBA" id="ARBA00022705"/>
    </source>
</evidence>
<dbReference type="Pfam" id="PF00136">
    <property type="entry name" value="DNA_pol_B"/>
    <property type="match status" value="1"/>
</dbReference>
<evidence type="ECO:0000256" key="1">
    <source>
        <dbReference type="ARBA" id="ARBA00004123"/>
    </source>
</evidence>
<feature type="region of interest" description="Disordered" evidence="13">
    <location>
        <begin position="179"/>
        <end position="265"/>
    </location>
</feature>
<dbReference type="InterPro" id="IPR006134">
    <property type="entry name" value="DNA-dir_DNA_pol_B_multi_dom"/>
</dbReference>
<proteinExistence type="inferred from homology"/>
<dbReference type="InterPro" id="IPR042087">
    <property type="entry name" value="DNA_pol_B_thumb"/>
</dbReference>
<evidence type="ECO:0000256" key="12">
    <source>
        <dbReference type="RuleBase" id="RU000442"/>
    </source>
</evidence>
<feature type="region of interest" description="Disordered" evidence="13">
    <location>
        <begin position="294"/>
        <end position="313"/>
    </location>
</feature>
<dbReference type="InterPro" id="IPR012337">
    <property type="entry name" value="RNaseH-like_sf"/>
</dbReference>
<feature type="domain" description="Zinc finger DNA-directed DNA polymerase family B alpha" evidence="16">
    <location>
        <begin position="1281"/>
        <end position="1459"/>
    </location>
</feature>
<evidence type="ECO:0000256" key="6">
    <source>
        <dbReference type="ARBA" id="ARBA00022723"/>
    </source>
</evidence>
<feature type="compositionally biased region" description="Basic residues" evidence="13">
    <location>
        <begin position="105"/>
        <end position="117"/>
    </location>
</feature>
<dbReference type="CDD" id="cd05532">
    <property type="entry name" value="POLBc_alpha"/>
    <property type="match status" value="1"/>
</dbReference>
<protein>
    <recommendedName>
        <fullName evidence="12">DNA polymerase</fullName>
        <ecNumber evidence="12">2.7.7.7</ecNumber>
    </recommendedName>
</protein>
<dbReference type="CDD" id="cd05776">
    <property type="entry name" value="DNA_polB_alpha_exo"/>
    <property type="match status" value="1"/>
</dbReference>
<dbReference type="SUPFAM" id="SSF53098">
    <property type="entry name" value="Ribonuclease H-like"/>
    <property type="match status" value="1"/>
</dbReference>
<dbReference type="EC" id="2.7.7.7" evidence="12"/>
<evidence type="ECO:0000259" key="16">
    <source>
        <dbReference type="Pfam" id="PF08996"/>
    </source>
</evidence>
<dbReference type="InterPro" id="IPR036397">
    <property type="entry name" value="RNaseH_sf"/>
</dbReference>
<evidence type="ECO:0000256" key="8">
    <source>
        <dbReference type="ARBA" id="ARBA00022833"/>
    </source>
</evidence>
<evidence type="ECO:0000256" key="7">
    <source>
        <dbReference type="ARBA" id="ARBA00022771"/>
    </source>
</evidence>
<dbReference type="InterPro" id="IPR017964">
    <property type="entry name" value="DNA-dir_DNA_pol_B_CS"/>
</dbReference>
<feature type="region of interest" description="Disordered" evidence="13">
    <location>
        <begin position="97"/>
        <end position="117"/>
    </location>
</feature>
<dbReference type="InterPro" id="IPR024647">
    <property type="entry name" value="DNA_pol_a_cat_su_N"/>
</dbReference>
<evidence type="ECO:0000256" key="2">
    <source>
        <dbReference type="ARBA" id="ARBA00005755"/>
    </source>
</evidence>
<feature type="domain" description="DNA-directed DNA polymerase family B exonuclease" evidence="15">
    <location>
        <begin position="505"/>
        <end position="744"/>
    </location>
</feature>
<keyword evidence="3 12" id="KW-0808">Transferase</keyword>
<dbReference type="Pfam" id="PF12254">
    <property type="entry name" value="DNA_pol_alpha_N"/>
    <property type="match status" value="1"/>
</dbReference>
<evidence type="ECO:0000259" key="14">
    <source>
        <dbReference type="Pfam" id="PF00136"/>
    </source>
</evidence>
<dbReference type="SUPFAM" id="SSF56672">
    <property type="entry name" value="DNA/RNA polymerases"/>
    <property type="match status" value="1"/>
</dbReference>
<keyword evidence="6" id="KW-0479">Metal-binding</keyword>
<dbReference type="InterPro" id="IPR038256">
    <property type="entry name" value="Pol_alpha_znc_sf"/>
</dbReference>
<dbReference type="InterPro" id="IPR015088">
    <property type="entry name" value="Znf_DNA-dir_DNA_pol_B_alpha"/>
</dbReference>
<keyword evidence="5 12" id="KW-0235">DNA replication</keyword>
<dbReference type="Gene3D" id="3.30.420.10">
    <property type="entry name" value="Ribonuclease H-like superfamily/Ribonuclease H"/>
    <property type="match status" value="1"/>
</dbReference>
<sequence>MSEAQESPSGRARREKPGKSACLLALQKLKQLKGSKNKYEIDELENVYEEVDEQEYTKTVLKRQNDDWIVDDGGSGYIEDGREVFDDDLDDSSIQTAMKHSVSGPRKKKKNVTKSKRSIQDMLMQMPSNQKSKNTFVDDDILGDLMSELKKEDCKKVPDMKINTNKFCKTYHLNKNSNQDAEKKKKVTTGDNNDMLLTIDTPSSDDEPLFDTLNKNDCKNKSPSIKTPSNNGGVCVQSTSQEITNDVSDESQPVSIEKTTNTNEVSGTQIIEDGSLDISAYVGDLSEIDFENSSLNESEHLKESVPTTSKAENHTKIKSPTLCKDADILEENQEIFNEIWNDDFGMQTTNVEVTAENSDVSIPFIKNSAGEEIFRFYWWDAYEDFYKQPGTVYLFGKVYIPSTKTYCSCCLTVKNIPRRIYLLPREYIKNSSDSEQKQTTMHDVYQEFNEFANKVGIKEFKSSQVSKYYAFEQEDVPKFSDYLEVRYSTYYPLIDSGYSGPAIEKVFGTTVRSLELLLIERNIKGPCWLDIKCAIPTGVKSSWCKLNVTCMKMENISVSSESQNLSIPPMTIATLNVRVSTHAKSQQNEVVMVGILLRRKYNIDKERPKQPNLFEQSFCVITKPRDILWPRQAQGVLSKIKYTTIIKCDNEHDLLEEVLKIIENVDPDLCIGYDCGFQLDVLLHRIFNLRVSNWSRIGKLRRSTHPIIKGKINTGQAFAGRSLCDIQISAKELNLKVRSYDLQSLCIAVLKQNENEYKELKPGECPLFYTTVEKLENLIKRTLMEASYILSITFELDILPLALQITSIAGNILSRTLSAGRAERNEYLLLHAFHLKNYITPDKLQGKIKKDTTEGDNPRKKKAAYAGGLVLTAQKGFYDTLILLMDFNSLYPSIIQEYNLCFTTVPGAAYADYEDLEIPDSSLEPGIVPTEIRKLVESRVEIKKLMKRPNISSELKMQYNIRQMALKLTANSMYGCLGATHCRFYAKGLAALITSKGREILQDTKRMVEKLNYDVIYGDTDSIMIKTNILDYDEVFSIGKKIKQEVNKLYKKVELDIDGVFRYLLLLQKKKYAAVTMVKLPNGKIQLTQEHKGLDIVRRDWCQLACETGKKILNQLFSEQTNDTRVEEIFTILQNVSKNVRENKVPLSSLIVTKQLSKNPHEYPDRKQAHVSVALRLNKDGGRMWKVGDTISYIICEDGTDKSATERAYHIDEFKKKDNLKIDINYYLMNQILPVVLRICEPIEGIDDVLLARNLGLENVYKSKATVSEEDNLKAPISINEDKFKYCLPFKFNCINDKCEAEITINGVISSFAEGDRLSLSRCSNPECTMPPWKYYKAIQNTIQLALRSFIDTYYECWIECENPLCSYRTRKIPLSFQGKYPKCPKCTDAFMHKVYSDIQLYNQISYYHHIFDINQPQYKSILNSYSREIISAYDTLRETVDKFLYASAYSVIDLSAIFSRQTLNNCQLSDKFIETDENIFEEAYNLNNSMTDESGDELTFNLSNKTLSTNT</sequence>
<dbReference type="Gene3D" id="3.30.70.2820">
    <property type="match status" value="1"/>
</dbReference>
<dbReference type="Pfam" id="PF03104">
    <property type="entry name" value="DNA_pol_B_exo1"/>
    <property type="match status" value="1"/>
</dbReference>
<keyword evidence="4 12" id="KW-0548">Nucleotidyltransferase</keyword>
<dbReference type="SUPFAM" id="SSF90234">
    <property type="entry name" value="Zinc finger domain of DNA polymerase-alpha"/>
    <property type="match status" value="1"/>
</dbReference>
<dbReference type="Gene3D" id="6.10.10.100">
    <property type="match status" value="1"/>
</dbReference>
<evidence type="ECO:0000313" key="18">
    <source>
        <dbReference type="Proteomes" id="UP000694924"/>
    </source>
</evidence>
<evidence type="ECO:0000256" key="10">
    <source>
        <dbReference type="ARBA" id="ARBA00023125"/>
    </source>
</evidence>
<dbReference type="Gene3D" id="1.10.132.60">
    <property type="entry name" value="DNA polymerase family B, C-terminal domain"/>
    <property type="match status" value="1"/>
</dbReference>
<dbReference type="InterPro" id="IPR006133">
    <property type="entry name" value="DNA-dir_DNA_pol_B_exonuc"/>
</dbReference>
<dbReference type="PROSITE" id="PS00116">
    <property type="entry name" value="DNA_POLYMERASE_B"/>
    <property type="match status" value="1"/>
</dbReference>
<comment type="similarity">
    <text evidence="2 12">Belongs to the DNA polymerase type-B family.</text>
</comment>
<dbReference type="InterPro" id="IPR006172">
    <property type="entry name" value="DNA-dir_DNA_pol_B"/>
</dbReference>
<comment type="subcellular location">
    <subcellularLocation>
        <location evidence="1">Nucleus</location>
    </subcellularLocation>
</comment>
<dbReference type="GeneID" id="107073394"/>
<feature type="compositionally biased region" description="Polar residues" evidence="13">
    <location>
        <begin position="221"/>
        <end position="265"/>
    </location>
</feature>
<reference evidence="19" key="1">
    <citation type="submission" date="2025-08" db="UniProtKB">
        <authorList>
            <consortium name="RefSeq"/>
        </authorList>
    </citation>
    <scope>IDENTIFICATION</scope>
    <source>
        <tissue evidence="19">Whole body</tissue>
    </source>
</reference>
<dbReference type="Pfam" id="PF08996">
    <property type="entry name" value="zf-DNA_Pol"/>
    <property type="match status" value="1"/>
</dbReference>
<evidence type="ECO:0000256" key="3">
    <source>
        <dbReference type="ARBA" id="ARBA00022679"/>
    </source>
</evidence>
<dbReference type="Proteomes" id="UP000694924">
    <property type="component" value="Unplaced"/>
</dbReference>
<evidence type="ECO:0000256" key="4">
    <source>
        <dbReference type="ARBA" id="ARBA00022695"/>
    </source>
</evidence>
<dbReference type="PANTHER" id="PTHR45861:SF1">
    <property type="entry name" value="DNA POLYMERASE ALPHA CATALYTIC SUBUNIT"/>
    <property type="match status" value="1"/>
</dbReference>
<evidence type="ECO:0000256" key="9">
    <source>
        <dbReference type="ARBA" id="ARBA00022932"/>
    </source>
</evidence>
<dbReference type="SMART" id="SM00486">
    <property type="entry name" value="POLBc"/>
    <property type="match status" value="1"/>
</dbReference>
<evidence type="ECO:0000256" key="11">
    <source>
        <dbReference type="ARBA" id="ARBA00023242"/>
    </source>
</evidence>
<keyword evidence="9 12" id="KW-0239">DNA-directed DNA polymerase</keyword>
<organism evidence="18 19">
    <name type="scientific">Polistes dominula</name>
    <name type="common">European paper wasp</name>
    <name type="synonym">Vespa dominula</name>
    <dbReference type="NCBI Taxonomy" id="743375"/>
    <lineage>
        <taxon>Eukaryota</taxon>
        <taxon>Metazoa</taxon>
        <taxon>Ecdysozoa</taxon>
        <taxon>Arthropoda</taxon>
        <taxon>Hexapoda</taxon>
        <taxon>Insecta</taxon>
        <taxon>Pterygota</taxon>
        <taxon>Neoptera</taxon>
        <taxon>Endopterygota</taxon>
        <taxon>Hymenoptera</taxon>
        <taxon>Apocrita</taxon>
        <taxon>Aculeata</taxon>
        <taxon>Vespoidea</taxon>
        <taxon>Vespidae</taxon>
        <taxon>Polistinae</taxon>
        <taxon>Polistini</taxon>
        <taxon>Polistes</taxon>
    </lineage>
</organism>
<feature type="region of interest" description="Disordered" evidence="13">
    <location>
        <begin position="1"/>
        <end position="20"/>
    </location>
</feature>
<keyword evidence="10 12" id="KW-0238">DNA-binding</keyword>
<dbReference type="Gene3D" id="1.10.3200.20">
    <property type="entry name" value="DNA Polymerase alpha, zinc finger"/>
    <property type="match status" value="1"/>
</dbReference>
<dbReference type="Gene3D" id="3.90.1600.10">
    <property type="entry name" value="Palm domain of DNA polymerase"/>
    <property type="match status" value="1"/>
</dbReference>
<evidence type="ECO:0000259" key="17">
    <source>
        <dbReference type="Pfam" id="PF12254"/>
    </source>
</evidence>
<keyword evidence="7" id="KW-0863">Zinc-finger</keyword>
<dbReference type="PRINTS" id="PR00106">
    <property type="entry name" value="DNAPOLB"/>
</dbReference>
<keyword evidence="11" id="KW-0539">Nucleus</keyword>
<dbReference type="InterPro" id="IPR045846">
    <property type="entry name" value="POLBc_alpha"/>
</dbReference>
<dbReference type="RefSeq" id="XP_015189510.1">
    <property type="nucleotide sequence ID" value="XM_015334024.1"/>
</dbReference>
<dbReference type="Gene3D" id="1.10.287.690">
    <property type="entry name" value="Helix hairpin bin"/>
    <property type="match status" value="1"/>
</dbReference>
<name>A0ABM1JAM2_POLDO</name>
<accession>A0ABM1JAM2</accession>
<feature type="domain" description="DNA polymerase alpha catalytic subunit N-terminal" evidence="17">
    <location>
        <begin position="26"/>
        <end position="86"/>
    </location>
</feature>
<dbReference type="NCBIfam" id="TIGR00592">
    <property type="entry name" value="pol2"/>
    <property type="match status" value="1"/>
</dbReference>
<evidence type="ECO:0000259" key="15">
    <source>
        <dbReference type="Pfam" id="PF03104"/>
    </source>
</evidence>
<dbReference type="InterPro" id="IPR043502">
    <property type="entry name" value="DNA/RNA_pol_sf"/>
</dbReference>
<comment type="catalytic activity">
    <reaction evidence="12">
        <text>DNA(n) + a 2'-deoxyribonucleoside 5'-triphosphate = DNA(n+1) + diphosphate</text>
        <dbReference type="Rhea" id="RHEA:22508"/>
        <dbReference type="Rhea" id="RHEA-COMP:17339"/>
        <dbReference type="Rhea" id="RHEA-COMP:17340"/>
        <dbReference type="ChEBI" id="CHEBI:33019"/>
        <dbReference type="ChEBI" id="CHEBI:61560"/>
        <dbReference type="ChEBI" id="CHEBI:173112"/>
        <dbReference type="EC" id="2.7.7.7"/>
    </reaction>
</comment>
<dbReference type="InterPro" id="IPR023211">
    <property type="entry name" value="DNA_pol_palm_dom_sf"/>
</dbReference>
<evidence type="ECO:0000313" key="19">
    <source>
        <dbReference type="RefSeq" id="XP_015189510.1"/>
    </source>
</evidence>
<dbReference type="PANTHER" id="PTHR45861">
    <property type="entry name" value="DNA POLYMERASE ALPHA CATALYTIC SUBUNIT"/>
    <property type="match status" value="1"/>
</dbReference>
<gene>
    <name evidence="19" type="primary">LOC107073394</name>
</gene>
<keyword evidence="18" id="KW-1185">Reference proteome</keyword>
<dbReference type="Gene3D" id="2.40.50.730">
    <property type="match status" value="1"/>
</dbReference>
<keyword evidence="8" id="KW-0862">Zinc</keyword>